<dbReference type="EMBL" id="JABEMD010000049">
    <property type="protein sequence ID" value="NNH13469.1"/>
    <property type="molecule type" value="Genomic_DNA"/>
</dbReference>
<dbReference type="PANTHER" id="PTHR24321:SF8">
    <property type="entry name" value="ESTRADIOL 17-BETA-DEHYDROGENASE 8-RELATED"/>
    <property type="match status" value="1"/>
</dbReference>
<dbReference type="PROSITE" id="PS00061">
    <property type="entry name" value="ADH_SHORT"/>
    <property type="match status" value="1"/>
</dbReference>
<sequence length="251" mass="26262">MNAQQSQRDLEGRVAIVTGAAGGVGRATVELLHRRGARVVAEDIKDTVAELEIDGEIVAITGDVSQEATARAAVDTAIARFGRLDILVNNAARIINRTVAEMTVDEWDQILAINARGMFLHAREALRAMVPARRGAIVNVGSYACVVALPTIGAYAASKGAVAQLTRVLAAENGQHGIRVNAVGPGDIVTGILDDQMPNGREFLAEHGKNNLLGRAAQPEEIAEVIAFLASDKASFVTGALVMADGGHTAV</sequence>
<comment type="similarity">
    <text evidence="1">Belongs to the short-chain dehydrogenases/reductases (SDR) family.</text>
</comment>
<dbReference type="SUPFAM" id="SSF51735">
    <property type="entry name" value="NAD(P)-binding Rossmann-fold domains"/>
    <property type="match status" value="1"/>
</dbReference>
<dbReference type="InterPro" id="IPR002347">
    <property type="entry name" value="SDR_fam"/>
</dbReference>
<dbReference type="CDD" id="cd05233">
    <property type="entry name" value="SDR_c"/>
    <property type="match status" value="1"/>
</dbReference>
<dbReference type="GO" id="GO:0016491">
    <property type="term" value="F:oxidoreductase activity"/>
    <property type="evidence" value="ECO:0007669"/>
    <property type="project" value="UniProtKB-KW"/>
</dbReference>
<dbReference type="Proteomes" id="UP000542973">
    <property type="component" value="Unassembled WGS sequence"/>
</dbReference>
<dbReference type="RefSeq" id="WP_053824092.1">
    <property type="nucleotide sequence ID" value="NZ_BAAAEB010000025.1"/>
</dbReference>
<dbReference type="PRINTS" id="PR00080">
    <property type="entry name" value="SDRFAMILY"/>
</dbReference>
<name>A0A849BSH7_9BURK</name>
<gene>
    <name evidence="3" type="ORF">HLB16_21690</name>
</gene>
<dbReference type="InterPro" id="IPR036291">
    <property type="entry name" value="NAD(P)-bd_dom_sf"/>
</dbReference>
<evidence type="ECO:0000313" key="4">
    <source>
        <dbReference type="Proteomes" id="UP000542973"/>
    </source>
</evidence>
<accession>A0A849BSH7</accession>
<evidence type="ECO:0000256" key="1">
    <source>
        <dbReference type="ARBA" id="ARBA00006484"/>
    </source>
</evidence>
<dbReference type="AlphaFoldDB" id="A0A849BSH7"/>
<keyword evidence="2" id="KW-0560">Oxidoreductase</keyword>
<dbReference type="Pfam" id="PF13561">
    <property type="entry name" value="adh_short_C2"/>
    <property type="match status" value="1"/>
</dbReference>
<protein>
    <submittedName>
        <fullName evidence="3">SDR family oxidoreductase</fullName>
    </submittedName>
</protein>
<dbReference type="PANTHER" id="PTHR24321">
    <property type="entry name" value="DEHYDROGENASES, SHORT CHAIN"/>
    <property type="match status" value="1"/>
</dbReference>
<evidence type="ECO:0000256" key="2">
    <source>
        <dbReference type="ARBA" id="ARBA00023002"/>
    </source>
</evidence>
<evidence type="ECO:0000313" key="3">
    <source>
        <dbReference type="EMBL" id="NNH13469.1"/>
    </source>
</evidence>
<dbReference type="PRINTS" id="PR00081">
    <property type="entry name" value="GDHRDH"/>
</dbReference>
<dbReference type="Gene3D" id="3.40.50.720">
    <property type="entry name" value="NAD(P)-binding Rossmann-like Domain"/>
    <property type="match status" value="1"/>
</dbReference>
<comment type="caution">
    <text evidence="3">The sequence shown here is derived from an EMBL/GenBank/DDBJ whole genome shotgun (WGS) entry which is preliminary data.</text>
</comment>
<dbReference type="InterPro" id="IPR020904">
    <property type="entry name" value="Sc_DH/Rdtase_CS"/>
</dbReference>
<reference evidence="3 4" key="1">
    <citation type="submission" date="2020-05" db="EMBL/GenBank/DDBJ databases">
        <title>MicrobeNet Type strains.</title>
        <authorList>
            <person name="Nicholson A.C."/>
        </authorList>
    </citation>
    <scope>NUCLEOTIDE SEQUENCE [LARGE SCALE GENOMIC DNA]</scope>
    <source>
        <strain evidence="3 4">ATCC 700815</strain>
    </source>
</reference>
<dbReference type="FunFam" id="3.40.50.720:FF:000084">
    <property type="entry name" value="Short-chain dehydrogenase reductase"/>
    <property type="match status" value="1"/>
</dbReference>
<proteinExistence type="inferred from homology"/>
<organism evidence="3 4">
    <name type="scientific">Cupriavidus gilardii</name>
    <dbReference type="NCBI Taxonomy" id="82541"/>
    <lineage>
        <taxon>Bacteria</taxon>
        <taxon>Pseudomonadati</taxon>
        <taxon>Pseudomonadota</taxon>
        <taxon>Betaproteobacteria</taxon>
        <taxon>Burkholderiales</taxon>
        <taxon>Burkholderiaceae</taxon>
        <taxon>Cupriavidus</taxon>
    </lineage>
</organism>